<dbReference type="EMBL" id="JACICE010000001">
    <property type="protein sequence ID" value="MBB3774575.1"/>
    <property type="molecule type" value="Genomic_DNA"/>
</dbReference>
<reference evidence="2 3" key="1">
    <citation type="submission" date="2020-08" db="EMBL/GenBank/DDBJ databases">
        <title>Genomic Encyclopedia of Type Strains, Phase IV (KMG-IV): sequencing the most valuable type-strain genomes for metagenomic binning, comparative biology and taxonomic classification.</title>
        <authorList>
            <person name="Goeker M."/>
        </authorList>
    </citation>
    <scope>NUCLEOTIDE SEQUENCE [LARGE SCALE GENOMIC DNA]</scope>
    <source>
        <strain evidence="2 3">DSM 8510</strain>
    </source>
</reference>
<feature type="region of interest" description="Disordered" evidence="1">
    <location>
        <begin position="1"/>
        <end position="20"/>
    </location>
</feature>
<proteinExistence type="predicted"/>
<dbReference type="Proteomes" id="UP000548685">
    <property type="component" value="Unassembled WGS sequence"/>
</dbReference>
<evidence type="ECO:0000313" key="3">
    <source>
        <dbReference type="Proteomes" id="UP000548685"/>
    </source>
</evidence>
<name>A0ABR6HVD3_9SPHN</name>
<accession>A0ABR6HVD3</accession>
<protein>
    <submittedName>
        <fullName evidence="2">Cation transport regulator ChaC</fullName>
    </submittedName>
</protein>
<evidence type="ECO:0000256" key="1">
    <source>
        <dbReference type="SAM" id="MobiDB-lite"/>
    </source>
</evidence>
<dbReference type="RefSeq" id="WP_272916986.1">
    <property type="nucleotide sequence ID" value="NZ_WTYB01000001.1"/>
</dbReference>
<feature type="compositionally biased region" description="Basic residues" evidence="1">
    <location>
        <begin position="1"/>
        <end position="11"/>
    </location>
</feature>
<sequence>MGGARGTRRKPGSAAGAGRGAGVAGIAAYVGDNGCGLAATPEP</sequence>
<evidence type="ECO:0000313" key="2">
    <source>
        <dbReference type="EMBL" id="MBB3774575.1"/>
    </source>
</evidence>
<organism evidence="2 3">
    <name type="scientific">Erythrobacter ramosus</name>
    <dbReference type="NCBI Taxonomy" id="35811"/>
    <lineage>
        <taxon>Bacteria</taxon>
        <taxon>Pseudomonadati</taxon>
        <taxon>Pseudomonadota</taxon>
        <taxon>Alphaproteobacteria</taxon>
        <taxon>Sphingomonadales</taxon>
        <taxon>Erythrobacteraceae</taxon>
        <taxon>Erythrobacter/Porphyrobacter group</taxon>
        <taxon>Erythrobacter</taxon>
    </lineage>
</organism>
<keyword evidence="3" id="KW-1185">Reference proteome</keyword>
<gene>
    <name evidence="2" type="ORF">FHS52_000518</name>
</gene>
<comment type="caution">
    <text evidence="2">The sequence shown here is derived from an EMBL/GenBank/DDBJ whole genome shotgun (WGS) entry which is preliminary data.</text>
</comment>